<name>U1GRQ2_ENDPU</name>
<dbReference type="HOGENOM" id="CLU_565020_0_0_1"/>
<dbReference type="RefSeq" id="XP_007799747.1">
    <property type="nucleotide sequence ID" value="XM_007801556.1"/>
</dbReference>
<feature type="compositionally biased region" description="Low complexity" evidence="1">
    <location>
        <begin position="436"/>
        <end position="448"/>
    </location>
</feature>
<feature type="compositionally biased region" description="Low complexity" evidence="1">
    <location>
        <begin position="392"/>
        <end position="402"/>
    </location>
</feature>
<feature type="region of interest" description="Disordered" evidence="1">
    <location>
        <begin position="73"/>
        <end position="163"/>
    </location>
</feature>
<dbReference type="Proteomes" id="UP000019373">
    <property type="component" value="Unassembled WGS sequence"/>
</dbReference>
<sequence length="483" mass="52976">MFDRQWFQDRTLRDPVFHQQVLDQLKELPRKQKKARELRKHYESIPRYLRDQVDPHDRPTRIGEQLKGMRHISGAQASRNPSQNAAPSDSGLPERGQASDGPARTPSSPFAPMDVSQAQPDPLTGKHPAPPQPRRADRAAQARGEQQPEASANQSVRSVADRKTKSESIKLIRLIATNKATKDQLQQFEENVVILGPTFHRLIDEAQQIYQRFLSTAEVAQLQLMRALTALRLSKLIERSEVAEGARVENALAEEDFAHQFLELRHNSPEDSPIQVDIVDRVADNTADENEVREFASRMDLERGFKEMVNGRLQLYFARSRYDRSIQLRITMFRLSLLTDLIWKPKELLLLHCDAVTLAECQTASMSRWGQTPEAVAVEAAWHPHEGGGQAGRSQARGAEAAGTGGAIAKEDIPTRMGSAAKNVASRGAAGGAAGGAAAEGAAAAGESEGLGQGRGRAAATPGRATAKREGRGTSPRTTSSYS</sequence>
<protein>
    <submittedName>
        <fullName evidence="2">Uncharacterized protein</fullName>
    </submittedName>
</protein>
<dbReference type="OrthoDB" id="10424194at2759"/>
<feature type="compositionally biased region" description="Basic and acidic residues" evidence="1">
    <location>
        <begin position="40"/>
        <end position="61"/>
    </location>
</feature>
<feature type="compositionally biased region" description="Polar residues" evidence="1">
    <location>
        <begin position="148"/>
        <end position="157"/>
    </location>
</feature>
<proteinExistence type="predicted"/>
<dbReference type="AlphaFoldDB" id="U1GRQ2"/>
<gene>
    <name evidence="2" type="ORF">EPUS_00776</name>
</gene>
<feature type="compositionally biased region" description="Low complexity" evidence="1">
    <location>
        <begin position="456"/>
        <end position="465"/>
    </location>
</feature>
<feature type="region of interest" description="Disordered" evidence="1">
    <location>
        <begin position="28"/>
        <end position="61"/>
    </location>
</feature>
<evidence type="ECO:0000256" key="1">
    <source>
        <dbReference type="SAM" id="MobiDB-lite"/>
    </source>
</evidence>
<organism evidence="2 3">
    <name type="scientific">Endocarpon pusillum (strain Z07020 / HMAS-L-300199)</name>
    <name type="common">Lichen-forming fungus</name>
    <dbReference type="NCBI Taxonomy" id="1263415"/>
    <lineage>
        <taxon>Eukaryota</taxon>
        <taxon>Fungi</taxon>
        <taxon>Dikarya</taxon>
        <taxon>Ascomycota</taxon>
        <taxon>Pezizomycotina</taxon>
        <taxon>Eurotiomycetes</taxon>
        <taxon>Chaetothyriomycetidae</taxon>
        <taxon>Verrucariales</taxon>
        <taxon>Verrucariaceae</taxon>
        <taxon>Endocarpon</taxon>
    </lineage>
</organism>
<evidence type="ECO:0000313" key="2">
    <source>
        <dbReference type="EMBL" id="ERF74646.1"/>
    </source>
</evidence>
<reference evidence="3" key="1">
    <citation type="journal article" date="2014" name="BMC Genomics">
        <title>Genome characteristics reveal the impact of lichenization on lichen-forming fungus Endocarpon pusillum Hedwig (Verrucariales, Ascomycota).</title>
        <authorList>
            <person name="Wang Y.-Y."/>
            <person name="Liu B."/>
            <person name="Zhang X.-Y."/>
            <person name="Zhou Q.-M."/>
            <person name="Zhang T."/>
            <person name="Li H."/>
            <person name="Yu Y.-F."/>
            <person name="Zhang X.-L."/>
            <person name="Hao X.-Y."/>
            <person name="Wang M."/>
            <person name="Wang L."/>
            <person name="Wei J.-C."/>
        </authorList>
    </citation>
    <scope>NUCLEOTIDE SEQUENCE [LARGE SCALE GENOMIC DNA]</scope>
    <source>
        <strain evidence="3">Z07020 / HMAS-L-300199</strain>
    </source>
</reference>
<dbReference type="GeneID" id="19235837"/>
<feature type="compositionally biased region" description="Polar residues" evidence="1">
    <location>
        <begin position="75"/>
        <end position="87"/>
    </location>
</feature>
<keyword evidence="3" id="KW-1185">Reference proteome</keyword>
<accession>U1GRQ2</accession>
<feature type="region of interest" description="Disordered" evidence="1">
    <location>
        <begin position="427"/>
        <end position="483"/>
    </location>
</feature>
<evidence type="ECO:0000313" key="3">
    <source>
        <dbReference type="Proteomes" id="UP000019373"/>
    </source>
</evidence>
<feature type="region of interest" description="Disordered" evidence="1">
    <location>
        <begin position="384"/>
        <end position="414"/>
    </location>
</feature>
<dbReference type="EMBL" id="KE720872">
    <property type="protein sequence ID" value="ERF74646.1"/>
    <property type="molecule type" value="Genomic_DNA"/>
</dbReference>